<dbReference type="CDD" id="cd00093">
    <property type="entry name" value="HTH_XRE"/>
    <property type="match status" value="1"/>
</dbReference>
<keyword evidence="6" id="KW-1185">Reference proteome</keyword>
<dbReference type="EMBL" id="AP024684">
    <property type="protein sequence ID" value="BCX43825.1"/>
    <property type="molecule type" value="Genomic_DNA"/>
</dbReference>
<dbReference type="EMBL" id="NIXP01000124">
    <property type="protein sequence ID" value="OWR28841.1"/>
    <property type="molecule type" value="Genomic_DNA"/>
</dbReference>
<gene>
    <name evidence="4" type="primary">higA</name>
    <name evidence="4" type="ORF">CEE55_18420</name>
    <name evidence="3" type="ORF">STNY_R20240</name>
</gene>
<evidence type="ECO:0000313" key="6">
    <source>
        <dbReference type="Proteomes" id="UP000825066"/>
    </source>
</evidence>
<evidence type="ECO:0000313" key="3">
    <source>
        <dbReference type="EMBL" id="BCX43825.1"/>
    </source>
</evidence>
<dbReference type="PANTHER" id="PTHR36924">
    <property type="entry name" value="ANTITOXIN HIGA-1"/>
    <property type="match status" value="1"/>
</dbReference>
<protein>
    <submittedName>
        <fullName evidence="3">HigA family addiction module antidote protein</fullName>
    </submittedName>
    <submittedName>
        <fullName evidence="4">Transcriptional regulator</fullName>
    </submittedName>
</protein>
<dbReference type="InterPro" id="IPR013430">
    <property type="entry name" value="Toxin_antidote_HigA"/>
</dbReference>
<sequence length="95" mass="10522">MIHHHPHPGQTIKAMVFDPMDLSVTEAAERLAMSRVALSRVLNGKAGISPDLAIRLEMAGVSTAAFWMGLQSNYDLWLARQHEQPRVLPLVAPVR</sequence>
<dbReference type="InterPro" id="IPR001387">
    <property type="entry name" value="Cro/C1-type_HTH"/>
</dbReference>
<dbReference type="Pfam" id="PF01381">
    <property type="entry name" value="HTH_3"/>
    <property type="match status" value="1"/>
</dbReference>
<dbReference type="PANTHER" id="PTHR36924:SF1">
    <property type="entry name" value="ANTITOXIN HIGA-1"/>
    <property type="match status" value="1"/>
</dbReference>
<dbReference type="GO" id="GO:0003677">
    <property type="term" value="F:DNA binding"/>
    <property type="evidence" value="ECO:0007669"/>
    <property type="project" value="UniProtKB-KW"/>
</dbReference>
<organism evidence="4 5">
    <name type="scientific">Stenotrophomonas pavanii</name>
    <dbReference type="NCBI Taxonomy" id="487698"/>
    <lineage>
        <taxon>Bacteria</taxon>
        <taxon>Pseudomonadati</taxon>
        <taxon>Pseudomonadota</taxon>
        <taxon>Gammaproteobacteria</taxon>
        <taxon>Lysobacterales</taxon>
        <taxon>Lysobacteraceae</taxon>
        <taxon>Stenotrophomonas</taxon>
    </lineage>
</organism>
<evidence type="ECO:0000256" key="1">
    <source>
        <dbReference type="ARBA" id="ARBA00023125"/>
    </source>
</evidence>
<dbReference type="InterPro" id="IPR010982">
    <property type="entry name" value="Lambda_DNA-bd_dom_sf"/>
</dbReference>
<keyword evidence="1" id="KW-0238">DNA-binding</keyword>
<dbReference type="Proteomes" id="UP000825066">
    <property type="component" value="Chromosome"/>
</dbReference>
<accession>A0A246KUG9</accession>
<name>A0A246KUG9_9GAMM</name>
<reference evidence="3 6" key="2">
    <citation type="submission" date="2021-05" db="EMBL/GenBank/DDBJ databases">
        <title>Complete Genome Sequence of Stenotrophomonas pavanii strain Y.</title>
        <authorList>
            <person name="Dohra H."/>
            <person name="Mohad Din A.R.J."/>
            <person name="Suzuki K."/>
            <person name="Fatma A."/>
            <person name="Honjyo M."/>
            <person name="Nishimura T."/>
            <person name="Moriuch R."/>
            <person name="Masuda K."/>
            <person name="Minoura A."/>
            <person name="Tashiro Y."/>
            <person name="Futamata H."/>
        </authorList>
    </citation>
    <scope>NUCLEOTIDE SEQUENCE [LARGE SCALE GENOMIC DNA]</scope>
    <source>
        <strain evidence="3">Berkeley</strain>
        <strain evidence="6">Y</strain>
    </source>
</reference>
<dbReference type="PROSITE" id="PS50943">
    <property type="entry name" value="HTH_CROC1"/>
    <property type="match status" value="1"/>
</dbReference>
<evidence type="ECO:0000313" key="5">
    <source>
        <dbReference type="Proteomes" id="UP000197904"/>
    </source>
</evidence>
<proteinExistence type="predicted"/>
<dbReference type="RefSeq" id="WP_049412360.1">
    <property type="nucleotide sequence ID" value="NZ_AP024684.1"/>
</dbReference>
<dbReference type="Proteomes" id="UP000197904">
    <property type="component" value="Unassembled WGS sequence"/>
</dbReference>
<evidence type="ECO:0000259" key="2">
    <source>
        <dbReference type="PROSITE" id="PS50943"/>
    </source>
</evidence>
<dbReference type="SUPFAM" id="SSF47413">
    <property type="entry name" value="lambda repressor-like DNA-binding domains"/>
    <property type="match status" value="1"/>
</dbReference>
<dbReference type="NCBIfam" id="TIGR02607">
    <property type="entry name" value="antidote_HigA"/>
    <property type="match status" value="1"/>
</dbReference>
<reference evidence="4 5" key="1">
    <citation type="submission" date="2017-06" db="EMBL/GenBank/DDBJ databases">
        <authorList>
            <person name="Kim H.J."/>
            <person name="Triplett B.A."/>
        </authorList>
    </citation>
    <scope>NUCLEOTIDE SEQUENCE [LARGE SCALE GENOMIC DNA]</scope>
    <source>
        <strain evidence="4 5">S18795</strain>
    </source>
</reference>
<dbReference type="AlphaFoldDB" id="A0A246KUG9"/>
<evidence type="ECO:0000313" key="4">
    <source>
        <dbReference type="EMBL" id="OWR28841.1"/>
    </source>
</evidence>
<dbReference type="Gene3D" id="1.10.260.40">
    <property type="entry name" value="lambda repressor-like DNA-binding domains"/>
    <property type="match status" value="1"/>
</dbReference>
<feature type="domain" description="HTH cro/C1-type" evidence="2">
    <location>
        <begin position="22"/>
        <end position="66"/>
    </location>
</feature>